<proteinExistence type="predicted"/>
<feature type="region of interest" description="Disordered" evidence="1">
    <location>
        <begin position="1"/>
        <end position="41"/>
    </location>
</feature>
<sequence>MISARSGIRTHASITIPEHPIRLNQSNFEKPQNKQKRWPSGLRHEIQAIKYVRHTSSNYATDSA</sequence>
<evidence type="ECO:0000313" key="3">
    <source>
        <dbReference type="WBParaSite" id="sdigi.contig557.g8992.t1"/>
    </source>
</evidence>
<name>A0A915PXG0_9BILA</name>
<evidence type="ECO:0000313" key="2">
    <source>
        <dbReference type="Proteomes" id="UP000887581"/>
    </source>
</evidence>
<accession>A0A915PXG0</accession>
<dbReference type="WBParaSite" id="sdigi.contig557.g8992.t1">
    <property type="protein sequence ID" value="sdigi.contig557.g8992.t1"/>
    <property type="gene ID" value="sdigi.contig557.g8992"/>
</dbReference>
<dbReference type="AlphaFoldDB" id="A0A915PXG0"/>
<dbReference type="Proteomes" id="UP000887581">
    <property type="component" value="Unplaced"/>
</dbReference>
<evidence type="ECO:0000256" key="1">
    <source>
        <dbReference type="SAM" id="MobiDB-lite"/>
    </source>
</evidence>
<protein>
    <submittedName>
        <fullName evidence="3">Uncharacterized protein</fullName>
    </submittedName>
</protein>
<reference evidence="3" key="1">
    <citation type="submission" date="2022-11" db="UniProtKB">
        <authorList>
            <consortium name="WormBaseParasite"/>
        </authorList>
    </citation>
    <scope>IDENTIFICATION</scope>
</reference>
<keyword evidence="2" id="KW-1185">Reference proteome</keyword>
<organism evidence="2 3">
    <name type="scientific">Setaria digitata</name>
    <dbReference type="NCBI Taxonomy" id="48799"/>
    <lineage>
        <taxon>Eukaryota</taxon>
        <taxon>Metazoa</taxon>
        <taxon>Ecdysozoa</taxon>
        <taxon>Nematoda</taxon>
        <taxon>Chromadorea</taxon>
        <taxon>Rhabditida</taxon>
        <taxon>Spirurina</taxon>
        <taxon>Spiruromorpha</taxon>
        <taxon>Filarioidea</taxon>
        <taxon>Setariidae</taxon>
        <taxon>Setaria</taxon>
    </lineage>
</organism>